<evidence type="ECO:0000313" key="2">
    <source>
        <dbReference type="Proteomes" id="UP000011529"/>
    </source>
</evidence>
<reference evidence="1" key="1">
    <citation type="submission" date="2012-11" db="EMBL/GenBank/DDBJ databases">
        <title>Permanent draft genomes of Rhodopirellula europaea strain SH398 and 6C.</title>
        <authorList>
            <person name="Richter M."/>
            <person name="Richter-Heitmann T."/>
            <person name="Frank C."/>
            <person name="Harder J."/>
            <person name="Glockner F.O."/>
        </authorList>
    </citation>
    <scope>NUCLEOTIDE SEQUENCE</scope>
    <source>
        <strain evidence="1">6C</strain>
    </source>
</reference>
<dbReference type="AlphaFoldDB" id="M2A929"/>
<protein>
    <submittedName>
        <fullName evidence="1">Uncharacterized protein</fullName>
    </submittedName>
</protein>
<organism evidence="1 2">
    <name type="scientific">Rhodopirellula europaea 6C</name>
    <dbReference type="NCBI Taxonomy" id="1263867"/>
    <lineage>
        <taxon>Bacteria</taxon>
        <taxon>Pseudomonadati</taxon>
        <taxon>Planctomycetota</taxon>
        <taxon>Planctomycetia</taxon>
        <taxon>Pirellulales</taxon>
        <taxon>Pirellulaceae</taxon>
        <taxon>Rhodopirellula</taxon>
    </lineage>
</organism>
<comment type="caution">
    <text evidence="1">The sequence shown here is derived from an EMBL/GenBank/DDBJ whole genome shotgun (WGS) entry which is preliminary data.</text>
</comment>
<name>M2A929_9BACT</name>
<accession>M2A929</accession>
<dbReference type="Proteomes" id="UP000011529">
    <property type="component" value="Unassembled WGS sequence"/>
</dbReference>
<proteinExistence type="predicted"/>
<dbReference type="EMBL" id="ANMO01000034">
    <property type="protein sequence ID" value="EMB18576.1"/>
    <property type="molecule type" value="Genomic_DNA"/>
</dbReference>
<sequence length="44" mass="4825">MLAINANEVIGHRKSQPLQFHAGKVVDLSAWHMTLNALVSNVGR</sequence>
<gene>
    <name evidence="1" type="ORF">RE6C_00695</name>
</gene>
<reference evidence="1" key="2">
    <citation type="journal article" date="2013" name="Mar. Genomics">
        <title>Expression of sulfatases in Rhodopirellula baltica and the diversity of sulfatases in the genus Rhodopirellula.</title>
        <authorList>
            <person name="Wegner C.E."/>
            <person name="Richter-Heitmann T."/>
            <person name="Klindworth A."/>
            <person name="Klockow C."/>
            <person name="Richter M."/>
            <person name="Achstetter T."/>
            <person name="Glockner F.O."/>
            <person name="Harder J."/>
        </authorList>
    </citation>
    <scope>NUCLEOTIDE SEQUENCE [LARGE SCALE GENOMIC DNA]</scope>
    <source>
        <strain evidence="1">6C</strain>
    </source>
</reference>
<keyword evidence="2" id="KW-1185">Reference proteome</keyword>
<evidence type="ECO:0000313" key="1">
    <source>
        <dbReference type="EMBL" id="EMB18576.1"/>
    </source>
</evidence>